<keyword evidence="2" id="KW-1185">Reference proteome</keyword>
<comment type="caution">
    <text evidence="1">The sequence shown here is derived from an EMBL/GenBank/DDBJ whole genome shotgun (WGS) entry which is preliminary data.</text>
</comment>
<dbReference type="InterPro" id="IPR027417">
    <property type="entry name" value="P-loop_NTPase"/>
</dbReference>
<keyword evidence="1" id="KW-0547">Nucleotide-binding</keyword>
<evidence type="ECO:0000313" key="2">
    <source>
        <dbReference type="Proteomes" id="UP000470246"/>
    </source>
</evidence>
<sequence length="707" mass="75736">MQGLTGPAAAGALAGRLARARERSFIGRAAERALLAAALAEHPPGFAVLFVHGPGGIGKTALLGRLARDAEAAGATPIPVDGRTIDPTPAGFTAALAAHLGLRPGSDPLPALHAGCPPLLLVDTFERCAGLQGWLRTEFLPRLPAAAVTVLAGRDPPEETWRLDPAWHDLVRVVALRNLLPDDAAALLAARGVPAGLHDRVLAFAGGHPLALCLVAELLARHGGALPDPGAPDVVRALLARFVDEAPTPGHRAALEVCAHARVTTESLLRAAVDGSGAGESFAWLRGRSFVEEGAEGLYPHDLAREVLDAELRWRDPERYADLHRRIRDHVTAGLRSDSGSGLRPWRDLLFLHRRNPVFAPFLRWEAETSVYEEGYRPADRTSLLGMTAAAEGAESAAVLGHWLDRCPESCRVYRRVGQSGPAGFALPLRLGAPEPRDLSVDPVVAAAWARAGRRAPLRPGEHLEVLRTFVVPGAYHRPSPVMDQIQVRCAQGWTTPPGPAVSVLVLADPGFWAPQMAYIGHTPAGEVTVGARTYTLFVHDWREVPPGVWFRGLAERELASGPPAPAVPDTAPPRAVLSEPEFAAAVKEALRCWRRPAELARSPLCRSSVVATVRGGRRPEQVLADLLVEATDSLAGDPRDTRLHRALATTFFRGAPTQEAAAERLGLPFSTYRRHLAAGTARVTSWLWDRELRGPGQGSSRNRPVG</sequence>
<dbReference type="PRINTS" id="PR00364">
    <property type="entry name" value="DISEASERSIST"/>
</dbReference>
<dbReference type="EMBL" id="JAAGWF010000002">
    <property type="protein sequence ID" value="NEK56446.1"/>
    <property type="molecule type" value="Genomic_DNA"/>
</dbReference>
<name>A0A7K3VUX5_9ACTN</name>
<dbReference type="SUPFAM" id="SSF52540">
    <property type="entry name" value="P-loop containing nucleoside triphosphate hydrolases"/>
    <property type="match status" value="1"/>
</dbReference>
<dbReference type="GO" id="GO:0005524">
    <property type="term" value="F:ATP binding"/>
    <property type="evidence" value="ECO:0007669"/>
    <property type="project" value="UniProtKB-KW"/>
</dbReference>
<evidence type="ECO:0000313" key="1">
    <source>
        <dbReference type="EMBL" id="NEK56446.1"/>
    </source>
</evidence>
<reference evidence="1 2" key="1">
    <citation type="submission" date="2020-02" db="EMBL/GenBank/DDBJ databases">
        <title>Geodermatophilus sabuli CPCC 205279 I12A-02694.</title>
        <authorList>
            <person name="Jiang Z."/>
        </authorList>
    </citation>
    <scope>NUCLEOTIDE SEQUENCE [LARGE SCALE GENOMIC DNA]</scope>
    <source>
        <strain evidence="1 2">I12A-02694</strain>
    </source>
</reference>
<gene>
    <name evidence="1" type="ORF">GCU56_00970</name>
</gene>
<proteinExistence type="predicted"/>
<keyword evidence="1" id="KW-0067">ATP-binding</keyword>
<accession>A0A7K3VUX5</accession>
<dbReference type="RefSeq" id="WP_163479633.1">
    <property type="nucleotide sequence ID" value="NZ_JAAGWF010000002.1"/>
</dbReference>
<protein>
    <submittedName>
        <fullName evidence="1">ATP-binding protein</fullName>
    </submittedName>
</protein>
<dbReference type="AlphaFoldDB" id="A0A7K3VUX5"/>
<dbReference type="Proteomes" id="UP000470246">
    <property type="component" value="Unassembled WGS sequence"/>
</dbReference>
<dbReference type="Gene3D" id="3.40.50.300">
    <property type="entry name" value="P-loop containing nucleotide triphosphate hydrolases"/>
    <property type="match status" value="1"/>
</dbReference>
<organism evidence="1 2">
    <name type="scientific">Geodermatophilus sabuli</name>
    <dbReference type="NCBI Taxonomy" id="1564158"/>
    <lineage>
        <taxon>Bacteria</taxon>
        <taxon>Bacillati</taxon>
        <taxon>Actinomycetota</taxon>
        <taxon>Actinomycetes</taxon>
        <taxon>Geodermatophilales</taxon>
        <taxon>Geodermatophilaceae</taxon>
        <taxon>Geodermatophilus</taxon>
    </lineage>
</organism>